<gene>
    <name evidence="3" type="ORF">Tci_025922</name>
</gene>
<accession>A0A6L2L1A0</accession>
<feature type="domain" description="Retrotransposon Copia-like N-terminal" evidence="2">
    <location>
        <begin position="26"/>
        <end position="71"/>
    </location>
</feature>
<reference evidence="3" key="1">
    <citation type="journal article" date="2019" name="Sci. Rep.">
        <title>Draft genome of Tanacetum cinerariifolium, the natural source of mosquito coil.</title>
        <authorList>
            <person name="Yamashiro T."/>
            <person name="Shiraishi A."/>
            <person name="Satake H."/>
            <person name="Nakayama K."/>
        </authorList>
    </citation>
    <scope>NUCLEOTIDE SEQUENCE</scope>
</reference>
<dbReference type="AlphaFoldDB" id="A0A6L2L1A0"/>
<dbReference type="EMBL" id="BKCJ010003253">
    <property type="protein sequence ID" value="GEU53944.1"/>
    <property type="molecule type" value="Genomic_DNA"/>
</dbReference>
<sequence>MVKDKDPKDEAVGSGKGTNSPYYLGSNDNPCNIIMQVKLCGPNYEEWARAVKTSLQARRKFSFIDETIKQPTKATELEDWWTVQSILVSWIMNSIKPSLRTTISYVEEDNAL</sequence>
<evidence type="ECO:0000313" key="3">
    <source>
        <dbReference type="EMBL" id="GEU53944.1"/>
    </source>
</evidence>
<dbReference type="InterPro" id="IPR029472">
    <property type="entry name" value="Copia-like_N"/>
</dbReference>
<comment type="caution">
    <text evidence="3">The sequence shown here is derived from an EMBL/GenBank/DDBJ whole genome shotgun (WGS) entry which is preliminary data.</text>
</comment>
<evidence type="ECO:0000259" key="2">
    <source>
        <dbReference type="Pfam" id="PF14244"/>
    </source>
</evidence>
<dbReference type="PANTHER" id="PTHR37610">
    <property type="entry name" value="CCHC-TYPE DOMAIN-CONTAINING PROTEIN"/>
    <property type="match status" value="1"/>
</dbReference>
<proteinExistence type="predicted"/>
<dbReference type="PANTHER" id="PTHR37610:SF101">
    <property type="entry name" value="(RAPE) HYPOTHETICAL PROTEIN"/>
    <property type="match status" value="1"/>
</dbReference>
<feature type="compositionally biased region" description="Basic and acidic residues" evidence="1">
    <location>
        <begin position="1"/>
        <end position="11"/>
    </location>
</feature>
<protein>
    <submittedName>
        <fullName evidence="3">Retroelement Pol polyprotein-like</fullName>
    </submittedName>
</protein>
<organism evidence="3">
    <name type="scientific">Tanacetum cinerariifolium</name>
    <name type="common">Dalmatian daisy</name>
    <name type="synonym">Chrysanthemum cinerariifolium</name>
    <dbReference type="NCBI Taxonomy" id="118510"/>
    <lineage>
        <taxon>Eukaryota</taxon>
        <taxon>Viridiplantae</taxon>
        <taxon>Streptophyta</taxon>
        <taxon>Embryophyta</taxon>
        <taxon>Tracheophyta</taxon>
        <taxon>Spermatophyta</taxon>
        <taxon>Magnoliopsida</taxon>
        <taxon>eudicotyledons</taxon>
        <taxon>Gunneridae</taxon>
        <taxon>Pentapetalae</taxon>
        <taxon>asterids</taxon>
        <taxon>campanulids</taxon>
        <taxon>Asterales</taxon>
        <taxon>Asteraceae</taxon>
        <taxon>Asteroideae</taxon>
        <taxon>Anthemideae</taxon>
        <taxon>Anthemidinae</taxon>
        <taxon>Tanacetum</taxon>
    </lineage>
</organism>
<evidence type="ECO:0000256" key="1">
    <source>
        <dbReference type="SAM" id="MobiDB-lite"/>
    </source>
</evidence>
<feature type="region of interest" description="Disordered" evidence="1">
    <location>
        <begin position="1"/>
        <end position="23"/>
    </location>
</feature>
<name>A0A6L2L1A0_TANCI</name>
<dbReference type="Pfam" id="PF14244">
    <property type="entry name" value="Retrotran_gag_3"/>
    <property type="match status" value="1"/>
</dbReference>